<dbReference type="InterPro" id="IPR036249">
    <property type="entry name" value="Thioredoxin-like_sf"/>
</dbReference>
<organism evidence="7 8">
    <name type="scientific">Jimgerdemannia flammicorona</name>
    <dbReference type="NCBI Taxonomy" id="994334"/>
    <lineage>
        <taxon>Eukaryota</taxon>
        <taxon>Fungi</taxon>
        <taxon>Fungi incertae sedis</taxon>
        <taxon>Mucoromycota</taxon>
        <taxon>Mucoromycotina</taxon>
        <taxon>Endogonomycetes</taxon>
        <taxon>Endogonales</taxon>
        <taxon>Endogonaceae</taxon>
        <taxon>Jimgerdemannia</taxon>
    </lineage>
</organism>
<evidence type="ECO:0000256" key="1">
    <source>
        <dbReference type="ARBA" id="ARBA00007801"/>
    </source>
</evidence>
<gene>
    <name evidence="7" type="ORF">BC938DRAFT_470789</name>
</gene>
<dbReference type="AlphaFoldDB" id="A0A433Q9H7"/>
<evidence type="ECO:0000256" key="4">
    <source>
        <dbReference type="ARBA" id="ARBA00023002"/>
    </source>
</evidence>
<evidence type="ECO:0000259" key="6">
    <source>
        <dbReference type="Pfam" id="PF07976"/>
    </source>
</evidence>
<evidence type="ECO:0000256" key="3">
    <source>
        <dbReference type="ARBA" id="ARBA00022827"/>
    </source>
</evidence>
<dbReference type="GO" id="GO:0071949">
    <property type="term" value="F:FAD binding"/>
    <property type="evidence" value="ECO:0007669"/>
    <property type="project" value="InterPro"/>
</dbReference>
<dbReference type="SUPFAM" id="SSF51905">
    <property type="entry name" value="FAD/NAD(P)-binding domain"/>
    <property type="match status" value="1"/>
</dbReference>
<dbReference type="SUPFAM" id="SSF52833">
    <property type="entry name" value="Thioredoxin-like"/>
    <property type="match status" value="1"/>
</dbReference>
<evidence type="ECO:0000313" key="7">
    <source>
        <dbReference type="EMBL" id="RUS26421.1"/>
    </source>
</evidence>
<dbReference type="EMBL" id="RBNJ01010486">
    <property type="protein sequence ID" value="RUS26421.1"/>
    <property type="molecule type" value="Genomic_DNA"/>
</dbReference>
<dbReference type="PANTHER" id="PTHR43004">
    <property type="entry name" value="TRK SYSTEM POTASSIUM UPTAKE PROTEIN"/>
    <property type="match status" value="1"/>
</dbReference>
<dbReference type="InterPro" id="IPR036188">
    <property type="entry name" value="FAD/NAD-bd_sf"/>
</dbReference>
<keyword evidence="2" id="KW-0285">Flavoprotein</keyword>
<evidence type="ECO:0000259" key="5">
    <source>
        <dbReference type="Pfam" id="PF01494"/>
    </source>
</evidence>
<keyword evidence="8" id="KW-1185">Reference proteome</keyword>
<keyword evidence="4" id="KW-0560">Oxidoreductase</keyword>
<dbReference type="GO" id="GO:0016709">
    <property type="term" value="F:oxidoreductase activity, acting on paired donors, with incorporation or reduction of molecular oxygen, NAD(P)H as one donor, and incorporation of one atom of oxygen"/>
    <property type="evidence" value="ECO:0007669"/>
    <property type="project" value="UniProtKB-ARBA"/>
</dbReference>
<evidence type="ECO:0008006" key="9">
    <source>
        <dbReference type="Google" id="ProtNLM"/>
    </source>
</evidence>
<dbReference type="Pfam" id="PF01494">
    <property type="entry name" value="FAD_binding_3"/>
    <property type="match status" value="2"/>
</dbReference>
<dbReference type="Gene3D" id="3.40.30.20">
    <property type="match status" value="1"/>
</dbReference>
<dbReference type="Pfam" id="PF07976">
    <property type="entry name" value="Phe_hydrox_dim"/>
    <property type="match status" value="1"/>
</dbReference>
<dbReference type="InterPro" id="IPR038220">
    <property type="entry name" value="PHOX_C_sf"/>
</dbReference>
<proteinExistence type="inferred from homology"/>
<protein>
    <recommendedName>
        <fullName evidence="9">FAD binding domain-containing protein</fullName>
    </recommendedName>
</protein>
<comment type="similarity">
    <text evidence="1">Belongs to the PheA/TfdB FAD monooxygenase family.</text>
</comment>
<reference evidence="7 8" key="1">
    <citation type="journal article" date="2018" name="New Phytol.">
        <title>Phylogenomics of Endogonaceae and evolution of mycorrhizas within Mucoromycota.</title>
        <authorList>
            <person name="Chang Y."/>
            <person name="Desiro A."/>
            <person name="Na H."/>
            <person name="Sandor L."/>
            <person name="Lipzen A."/>
            <person name="Clum A."/>
            <person name="Barry K."/>
            <person name="Grigoriev I.V."/>
            <person name="Martin F.M."/>
            <person name="Stajich J.E."/>
            <person name="Smith M.E."/>
            <person name="Bonito G."/>
            <person name="Spatafora J.W."/>
        </authorList>
    </citation>
    <scope>NUCLEOTIDE SEQUENCE [LARGE SCALE GENOMIC DNA]</scope>
    <source>
        <strain evidence="7 8">AD002</strain>
    </source>
</reference>
<dbReference type="InterPro" id="IPR002938">
    <property type="entry name" value="FAD-bd"/>
</dbReference>
<dbReference type="InterPro" id="IPR050641">
    <property type="entry name" value="RIFMO-like"/>
</dbReference>
<dbReference type="Proteomes" id="UP000274822">
    <property type="component" value="Unassembled WGS sequence"/>
</dbReference>
<comment type="caution">
    <text evidence="7">The sequence shown here is derived from an EMBL/GenBank/DDBJ whole genome shotgun (WGS) entry which is preliminary data.</text>
</comment>
<name>A0A433Q9H7_9FUNG</name>
<dbReference type="InterPro" id="IPR012941">
    <property type="entry name" value="Phe_hydrox_C_dim_dom"/>
</dbReference>
<dbReference type="Gene3D" id="3.50.50.60">
    <property type="entry name" value="FAD/NAD(P)-binding domain"/>
    <property type="match status" value="1"/>
</dbReference>
<accession>A0A433Q9H7</accession>
<evidence type="ECO:0000256" key="2">
    <source>
        <dbReference type="ARBA" id="ARBA00022630"/>
    </source>
</evidence>
<dbReference type="Gene3D" id="3.30.9.10">
    <property type="entry name" value="D-Amino Acid Oxidase, subunit A, domain 2"/>
    <property type="match status" value="1"/>
</dbReference>
<sequence>MSIGPVSEVQIWPVLENTDRDVIISFGTFNTKPAEIPCSQRKKGRPTPGLSSRAGLKFERSLEQPRVPRAIGFVPRTLEILDHLQVSTQLLTDGVHHRHMHTYQDGVRIKTGEPYSAPTSRYGSFLSYSCGDACVSFLQQLSNIGVEVEFGLELVDIDAGPQGILAVLRDVKKGRDLLINAKYLIGADGARSFTRKKCGFVFEGTSEDIPSMSMDAFVETDFPDINSMNFVRNQSGTLFVCAKPNGAIRFSGERKSLEDPSGNGEFSADATLENIKSIMHPYKITFKELEWFGVWNDAAHVHTPAGGLGMNSGIADAYNVGWKLYLDSQGLAKPCLLDTYDAERRGIAEQAIRISGSLVRLYSATPIKHGSPGLNSTVAKELASIIARNGLNFTGMLEYNPNPLNLRDSDRTLAFCSEFAILAGTRAPDAVLRRLRKPADDKTTWLLNELPAPGVFTILVYVGMLLTETAQQLDAAQRHIASAESFLHRFKVSRREGLFHFATVVHEEAISVAKEALTKTKFLTRSVYIDVKGQFKERFGVPAERASVFVIRPDGYVGACLYLEDFSFVEEYFDGFLVEKRV</sequence>
<evidence type="ECO:0000313" key="8">
    <source>
        <dbReference type="Proteomes" id="UP000274822"/>
    </source>
</evidence>
<feature type="domain" description="Phenol hydroxylase-like C-terminal dimerisation" evidence="6">
    <location>
        <begin position="398"/>
        <end position="580"/>
    </location>
</feature>
<keyword evidence="3" id="KW-0274">FAD</keyword>
<dbReference type="SUPFAM" id="SSF54373">
    <property type="entry name" value="FAD-linked reductases, C-terminal domain"/>
    <property type="match status" value="1"/>
</dbReference>
<feature type="domain" description="FAD-binding" evidence="5">
    <location>
        <begin position="61"/>
        <end position="245"/>
    </location>
</feature>
<dbReference type="PANTHER" id="PTHR43004:SF5">
    <property type="entry name" value="FAD-BINDING DOMAIN-CONTAINING PROTEIN"/>
    <property type="match status" value="1"/>
</dbReference>
<feature type="domain" description="FAD-binding" evidence="5">
    <location>
        <begin position="297"/>
        <end position="353"/>
    </location>
</feature>